<dbReference type="Pfam" id="PF06733">
    <property type="entry name" value="DEAD_2"/>
    <property type="match status" value="1"/>
</dbReference>
<evidence type="ECO:0000256" key="6">
    <source>
        <dbReference type="ARBA" id="ARBA00022806"/>
    </source>
</evidence>
<dbReference type="GO" id="GO:0005524">
    <property type="term" value="F:ATP binding"/>
    <property type="evidence" value="ECO:0007669"/>
    <property type="project" value="UniProtKB-KW"/>
</dbReference>
<evidence type="ECO:0000256" key="7">
    <source>
        <dbReference type="ARBA" id="ARBA00022840"/>
    </source>
</evidence>
<dbReference type="SMART" id="SM00491">
    <property type="entry name" value="HELICc2"/>
    <property type="match status" value="1"/>
</dbReference>
<evidence type="ECO:0000313" key="16">
    <source>
        <dbReference type="Proteomes" id="UP000473648"/>
    </source>
</evidence>
<evidence type="ECO:0000256" key="13">
    <source>
        <dbReference type="ARBA" id="ARBA00038058"/>
    </source>
</evidence>
<dbReference type="PROSITE" id="PS51193">
    <property type="entry name" value="HELICASE_ATP_BIND_2"/>
    <property type="match status" value="1"/>
</dbReference>
<keyword evidence="2" id="KW-0479">Metal-binding</keyword>
<keyword evidence="5" id="KW-0378">Hydrolase</keyword>
<evidence type="ECO:0000256" key="1">
    <source>
        <dbReference type="ARBA" id="ARBA00022485"/>
    </source>
</evidence>
<dbReference type="SMART" id="SM00488">
    <property type="entry name" value="DEXDc2"/>
    <property type="match status" value="1"/>
</dbReference>
<sequence>MQKEQDKQNQNMITLSVRDFVEFAYQHGSIDTRFGGASRAREGAMIHRRLQKSMGSSYQAEVTLKYQRIFHNHVFNLWGRADGVVFRNGIPVLVDEIKTTTRNVMMISENDYPEYFAQARTYAWMLCSENRLKEIEVQLTFYQVPSGTIRQIKEKDSFKSLCEYVDKMFQDWSKWINLRDQLTIQRNNSIRNMPFPFEGWRKGQHQIASAVYRTIEKKGKLVCQAPTGIGKTMGILIGTLHALARGNGNRIYYATARTTGAEAVEKALTCLQERSGLSLRYVTFVAKDKICLKETRKCNPDDCQFADHFYDRVKPAVYELLRAEQKFDSQKLISASKKYCLCPFELSLYLGQWCDVIIGDYNYIYDPVIALQGLNESENGVKTILLVDEAHHLVERVRDMYSNHLICKKNFLEIRKKVRQINGFYKALTKTADYLEQERVALTDHDELWHVEKQFPNELLQHLRRVAQAGDGMISQFTQQRKSIDEKVLDFYFEIRRILVICDSYGEESRTSFAVSDDHSDIHIGIHCLDPASAIFDSTQMCQSVIYFSATLSPLVYFKRFLGGTQMSLVNLDSPYNADHFLVLTADQISTRYKYRQQTFKQISEMLIAFVQGHKGNYLFYFPSYAYMNLVYQDFIGKAKREPLNIIRQNQEMSSEEKEAYLDQFQQDQKKSLVGFAILGSSFGESIDLTGESLIGVAIIGVGLPMISRENDMLRDYFQNQNHQGYNYAYMYPGFSKVLQAMGRVIRTEVDRGVALLIDDRYKERRYQELFPKYINTPEHVRNISELRERLDAFWGKH</sequence>
<keyword evidence="16" id="KW-1185">Reference proteome</keyword>
<dbReference type="Gene3D" id="3.40.50.300">
    <property type="entry name" value="P-loop containing nucleotide triphosphate hydrolases"/>
    <property type="match status" value="2"/>
</dbReference>
<dbReference type="Gene3D" id="1.10.275.40">
    <property type="match status" value="1"/>
</dbReference>
<dbReference type="GO" id="GO:0046872">
    <property type="term" value="F:metal ion binding"/>
    <property type="evidence" value="ECO:0007669"/>
    <property type="project" value="UniProtKB-KW"/>
</dbReference>
<keyword evidence="4" id="KW-0227">DNA damage</keyword>
<dbReference type="InterPro" id="IPR011604">
    <property type="entry name" value="PDDEXK-like_dom_sf"/>
</dbReference>
<dbReference type="InterPro" id="IPR014013">
    <property type="entry name" value="Helic_SF1/SF2_ATP-bd_DinG/Rad3"/>
</dbReference>
<evidence type="ECO:0000256" key="9">
    <source>
        <dbReference type="ARBA" id="ARBA00023014"/>
    </source>
</evidence>
<evidence type="ECO:0000256" key="4">
    <source>
        <dbReference type="ARBA" id="ARBA00022763"/>
    </source>
</evidence>
<proteinExistence type="inferred from homology"/>
<dbReference type="SUPFAM" id="SSF52540">
    <property type="entry name" value="P-loop containing nucleoside triphosphate hydrolases"/>
    <property type="match status" value="2"/>
</dbReference>
<evidence type="ECO:0000256" key="12">
    <source>
        <dbReference type="ARBA" id="ARBA00023235"/>
    </source>
</evidence>
<dbReference type="InterPro" id="IPR027417">
    <property type="entry name" value="P-loop_NTPase"/>
</dbReference>
<comment type="similarity">
    <text evidence="13">Belongs to the helicase family. DinG subfamily.</text>
</comment>
<dbReference type="GO" id="GO:0003678">
    <property type="term" value="F:DNA helicase activity"/>
    <property type="evidence" value="ECO:0007669"/>
    <property type="project" value="InterPro"/>
</dbReference>
<evidence type="ECO:0000256" key="11">
    <source>
        <dbReference type="ARBA" id="ARBA00023204"/>
    </source>
</evidence>
<dbReference type="Gene3D" id="3.90.320.10">
    <property type="match status" value="1"/>
</dbReference>
<keyword evidence="10" id="KW-0238">DNA-binding</keyword>
<dbReference type="Pfam" id="PF13307">
    <property type="entry name" value="Helicase_C_2"/>
    <property type="match status" value="1"/>
</dbReference>
<keyword evidence="12" id="KW-0413">Isomerase</keyword>
<keyword evidence="3" id="KW-0547">Nucleotide-binding</keyword>
<dbReference type="InterPro" id="IPR010614">
    <property type="entry name" value="RAD3-like_helicase_DEAD"/>
</dbReference>
<dbReference type="GO" id="GO:0016818">
    <property type="term" value="F:hydrolase activity, acting on acid anhydrides, in phosphorus-containing anhydrides"/>
    <property type="evidence" value="ECO:0007669"/>
    <property type="project" value="InterPro"/>
</dbReference>
<keyword evidence="9" id="KW-0411">Iron-sulfur</keyword>
<dbReference type="GO" id="GO:0051539">
    <property type="term" value="F:4 iron, 4 sulfur cluster binding"/>
    <property type="evidence" value="ECO:0007669"/>
    <property type="project" value="UniProtKB-KW"/>
</dbReference>
<feature type="domain" description="Helicase ATP-binding" evidence="14">
    <location>
        <begin position="190"/>
        <end position="452"/>
    </location>
</feature>
<accession>A0A6L5GRX6</accession>
<evidence type="ECO:0000256" key="10">
    <source>
        <dbReference type="ARBA" id="ARBA00023125"/>
    </source>
</evidence>
<dbReference type="Proteomes" id="UP000473648">
    <property type="component" value="Unassembled WGS sequence"/>
</dbReference>
<name>A0A6L5GRX6_9FIRM</name>
<evidence type="ECO:0000256" key="3">
    <source>
        <dbReference type="ARBA" id="ARBA00022741"/>
    </source>
</evidence>
<evidence type="ECO:0000313" key="15">
    <source>
        <dbReference type="EMBL" id="MQM72903.1"/>
    </source>
</evidence>
<keyword evidence="6" id="KW-0347">Helicase</keyword>
<dbReference type="PANTHER" id="PTHR11472:SF34">
    <property type="entry name" value="REGULATOR OF TELOMERE ELONGATION HELICASE 1"/>
    <property type="match status" value="1"/>
</dbReference>
<dbReference type="GO" id="GO:0003677">
    <property type="term" value="F:DNA binding"/>
    <property type="evidence" value="ECO:0007669"/>
    <property type="project" value="UniProtKB-KW"/>
</dbReference>
<dbReference type="EMBL" id="VOGB01000004">
    <property type="protein sequence ID" value="MQM72903.1"/>
    <property type="molecule type" value="Genomic_DNA"/>
</dbReference>
<dbReference type="InterPro" id="IPR006554">
    <property type="entry name" value="Helicase-like_DEXD_c2"/>
</dbReference>
<reference evidence="15" key="1">
    <citation type="journal article" date="2020" name="Appl. Environ. Microbiol.">
        <title>Medium-Chain Fatty Acid Synthesis by 'Candidatus Weimeria bifida' gen. nov., sp. nov., and 'Candidatus Pseudoramibacter fermentans' sp. nov.</title>
        <authorList>
            <person name="Scarborough M.J."/>
            <person name="Myers K.S."/>
            <person name="Donohue T.J."/>
            <person name="Noguera D.R."/>
        </authorList>
    </citation>
    <scope>NUCLEOTIDE SEQUENCE</scope>
    <source>
        <strain evidence="15">EUB1.1</strain>
    </source>
</reference>
<dbReference type="InterPro" id="IPR006555">
    <property type="entry name" value="ATP-dep_Helicase_C"/>
</dbReference>
<keyword evidence="11" id="KW-0234">DNA repair</keyword>
<evidence type="ECO:0000256" key="8">
    <source>
        <dbReference type="ARBA" id="ARBA00023004"/>
    </source>
</evidence>
<gene>
    <name evidence="15" type="ORF">FRC53_05685</name>
</gene>
<dbReference type="PANTHER" id="PTHR11472">
    <property type="entry name" value="DNA REPAIR DEAD HELICASE RAD3/XP-D SUBFAMILY MEMBER"/>
    <property type="match status" value="1"/>
</dbReference>
<comment type="caution">
    <text evidence="15">The sequence shown here is derived from an EMBL/GenBank/DDBJ whole genome shotgun (WGS) entry which is preliminary data.</text>
</comment>
<evidence type="ECO:0000259" key="14">
    <source>
        <dbReference type="PROSITE" id="PS51193"/>
    </source>
</evidence>
<dbReference type="AlphaFoldDB" id="A0A6L5GRX6"/>
<evidence type="ECO:0000256" key="2">
    <source>
        <dbReference type="ARBA" id="ARBA00022723"/>
    </source>
</evidence>
<keyword evidence="1" id="KW-0004">4Fe-4S</keyword>
<dbReference type="InterPro" id="IPR045028">
    <property type="entry name" value="DinG/Rad3-like"/>
</dbReference>
<keyword evidence="8" id="KW-0408">Iron</keyword>
<dbReference type="GO" id="GO:0006281">
    <property type="term" value="P:DNA repair"/>
    <property type="evidence" value="ECO:0007669"/>
    <property type="project" value="UniProtKB-KW"/>
</dbReference>
<organism evidence="15 16">
    <name type="scientific">Candidatus Pseudoramibacter fermentans</name>
    <dbReference type="NCBI Taxonomy" id="2594427"/>
    <lineage>
        <taxon>Bacteria</taxon>
        <taxon>Bacillati</taxon>
        <taxon>Bacillota</taxon>
        <taxon>Clostridia</taxon>
        <taxon>Eubacteriales</taxon>
        <taxon>Eubacteriaceae</taxon>
        <taxon>Pseudoramibacter</taxon>
    </lineage>
</organism>
<dbReference type="Gene3D" id="1.10.30.20">
    <property type="entry name" value="Bacterial XPD DNA helicase, FeS cluster domain"/>
    <property type="match status" value="1"/>
</dbReference>
<evidence type="ECO:0000256" key="5">
    <source>
        <dbReference type="ARBA" id="ARBA00022801"/>
    </source>
</evidence>
<keyword evidence="7" id="KW-0067">ATP-binding</keyword>
<protein>
    <recommendedName>
        <fullName evidence="14">Helicase ATP-binding domain-containing protein</fullName>
    </recommendedName>
</protein>
<dbReference type="InterPro" id="IPR042493">
    <property type="entry name" value="XPD_DNA_FeS"/>
</dbReference>